<gene>
    <name evidence="3" type="primary">LOC115727890</name>
</gene>
<evidence type="ECO:0000256" key="1">
    <source>
        <dbReference type="SAM" id="MobiDB-lite"/>
    </source>
</evidence>
<organism evidence="2 3">
    <name type="scientific">Rhodamnia argentea</name>
    <dbReference type="NCBI Taxonomy" id="178133"/>
    <lineage>
        <taxon>Eukaryota</taxon>
        <taxon>Viridiplantae</taxon>
        <taxon>Streptophyta</taxon>
        <taxon>Embryophyta</taxon>
        <taxon>Tracheophyta</taxon>
        <taxon>Spermatophyta</taxon>
        <taxon>Magnoliopsida</taxon>
        <taxon>eudicotyledons</taxon>
        <taxon>Gunneridae</taxon>
        <taxon>Pentapetalae</taxon>
        <taxon>rosids</taxon>
        <taxon>malvids</taxon>
        <taxon>Myrtales</taxon>
        <taxon>Myrtaceae</taxon>
        <taxon>Myrtoideae</taxon>
        <taxon>Myrteae</taxon>
        <taxon>Australasian group</taxon>
        <taxon>Rhodamnia</taxon>
    </lineage>
</organism>
<feature type="compositionally biased region" description="Polar residues" evidence="1">
    <location>
        <begin position="265"/>
        <end position="278"/>
    </location>
</feature>
<sequence length="317" mass="36679">MLPKGIVSSTSDLKLRPLWDSHDTKSSNSTNLLAIPVGIRQKDNVDKIVKKFLSSDFIVMLFHYDGNVDGWRDIEWSNRAIHVSAINQTKWWFAKRFLHPDIVSEYAYIFLWDEDLGVENFHVGRYLSIVKEEGLEISQPALNPNKSEIHHPITEQDRKSKVHRRIFRQMDGGFACNENSTSPPCTGWVEIMAPVFSRASWRCVWHMIQNDLNHAWGLDFQLGYCVEGDRMKNVGVVDSEYIVHPGFVTLGSVVWKKANHEATDKTVNTASPHSNPSVPDQPDTRSLIRNESFAQWRIFQQRWRKSVEEDHCWTDPY</sequence>
<dbReference type="PANTHER" id="PTHR31210">
    <property type="entry name" value="OS06G0731900 PROTEIN"/>
    <property type="match status" value="1"/>
</dbReference>
<protein>
    <submittedName>
        <fullName evidence="3">Uncharacterized protein LOC115727890 isoform X1</fullName>
    </submittedName>
</protein>
<dbReference type="KEGG" id="rarg:115727890"/>
<name>A0A8B8MVD5_9MYRT</name>
<dbReference type="PANTHER" id="PTHR31210:SF8">
    <property type="entry name" value="DUF707 DOMAIN-CONTAINING PROTEIN"/>
    <property type="match status" value="1"/>
</dbReference>
<reference evidence="3" key="1">
    <citation type="submission" date="2025-08" db="UniProtKB">
        <authorList>
            <consortium name="RefSeq"/>
        </authorList>
    </citation>
    <scope>IDENTIFICATION</scope>
    <source>
        <tissue evidence="3">Leaf</tissue>
    </source>
</reference>
<accession>A0A8B8MVD5</accession>
<dbReference type="GeneID" id="115727890"/>
<evidence type="ECO:0000313" key="2">
    <source>
        <dbReference type="Proteomes" id="UP000827889"/>
    </source>
</evidence>
<dbReference type="RefSeq" id="XP_030514063.2">
    <property type="nucleotide sequence ID" value="XM_030658203.2"/>
</dbReference>
<evidence type="ECO:0000313" key="3">
    <source>
        <dbReference type="RefSeq" id="XP_030514063.2"/>
    </source>
</evidence>
<proteinExistence type="predicted"/>
<dbReference type="Pfam" id="PF05212">
    <property type="entry name" value="DUF707"/>
    <property type="match status" value="1"/>
</dbReference>
<feature type="region of interest" description="Disordered" evidence="1">
    <location>
        <begin position="264"/>
        <end position="284"/>
    </location>
</feature>
<dbReference type="AlphaFoldDB" id="A0A8B8MVD5"/>
<dbReference type="InterPro" id="IPR007877">
    <property type="entry name" value="DUF707"/>
</dbReference>
<keyword evidence="2" id="KW-1185">Reference proteome</keyword>
<dbReference type="Proteomes" id="UP000827889">
    <property type="component" value="Chromosome 7"/>
</dbReference>